<evidence type="ECO:0000313" key="2">
    <source>
        <dbReference type="Proteomes" id="UP000598146"/>
    </source>
</evidence>
<dbReference type="EMBL" id="JADQTO010000043">
    <property type="protein sequence ID" value="MBG0568736.1"/>
    <property type="molecule type" value="Genomic_DNA"/>
</dbReference>
<comment type="caution">
    <text evidence="1">The sequence shown here is derived from an EMBL/GenBank/DDBJ whole genome shotgun (WGS) entry which is preliminary data.</text>
</comment>
<dbReference type="RefSeq" id="WP_196420505.1">
    <property type="nucleotide sequence ID" value="NZ_JADQTO010000043.1"/>
</dbReference>
<name>A0A931CLR7_9ACTN</name>
<proteinExistence type="predicted"/>
<evidence type="ECO:0000313" key="1">
    <source>
        <dbReference type="EMBL" id="MBG0568736.1"/>
    </source>
</evidence>
<organism evidence="1 2">
    <name type="scientific">Actinoplanes aureus</name>
    <dbReference type="NCBI Taxonomy" id="2792083"/>
    <lineage>
        <taxon>Bacteria</taxon>
        <taxon>Bacillati</taxon>
        <taxon>Actinomycetota</taxon>
        <taxon>Actinomycetes</taxon>
        <taxon>Micromonosporales</taxon>
        <taxon>Micromonosporaceae</taxon>
        <taxon>Actinoplanes</taxon>
    </lineage>
</organism>
<reference evidence="1" key="1">
    <citation type="submission" date="2020-11" db="EMBL/GenBank/DDBJ databases">
        <title>Isolation and identification of active actinomycetes.</title>
        <authorList>
            <person name="Sun X."/>
        </authorList>
    </citation>
    <scope>NUCLEOTIDE SEQUENCE</scope>
    <source>
        <strain evidence="1">NEAU-A11</strain>
    </source>
</reference>
<keyword evidence="2" id="KW-1185">Reference proteome</keyword>
<gene>
    <name evidence="1" type="ORF">I4J89_45705</name>
</gene>
<protein>
    <submittedName>
        <fullName evidence="1">Uncharacterized protein</fullName>
    </submittedName>
</protein>
<dbReference type="AlphaFoldDB" id="A0A931CLR7"/>
<sequence>MTDHADRLDERHHDRRRDTGVELALHQSYQHLPADHQRLLGLLALHPGQDFDA</sequence>
<dbReference type="Proteomes" id="UP000598146">
    <property type="component" value="Unassembled WGS sequence"/>
</dbReference>
<accession>A0A931CLR7</accession>